<dbReference type="AlphaFoldDB" id="A0AA37H6U8"/>
<protein>
    <submittedName>
        <fullName evidence="2">Uncharacterized protein</fullName>
    </submittedName>
</protein>
<dbReference type="InterPro" id="IPR010982">
    <property type="entry name" value="Lambda_DNA-bd_dom_sf"/>
</dbReference>
<keyword evidence="3" id="KW-1185">Reference proteome</keyword>
<feature type="region of interest" description="Disordered" evidence="1">
    <location>
        <begin position="38"/>
        <end position="71"/>
    </location>
</feature>
<dbReference type="GO" id="GO:0003677">
    <property type="term" value="F:DNA binding"/>
    <property type="evidence" value="ECO:0007669"/>
    <property type="project" value="InterPro"/>
</dbReference>
<reference evidence="2" key="1">
    <citation type="journal article" date="2016" name="Front. Microbiol.">
        <title>Genome Sequence of the Piezophilic, Mesophilic Sulfate-Reducing Bacterium Desulfovibrio indicus J2T.</title>
        <authorList>
            <person name="Cao J."/>
            <person name="Maignien L."/>
            <person name="Shao Z."/>
            <person name="Alain K."/>
            <person name="Jebbar M."/>
        </authorList>
    </citation>
    <scope>NUCLEOTIDE SEQUENCE</scope>
    <source>
        <strain evidence="2">JCM 32048</strain>
    </source>
</reference>
<comment type="caution">
    <text evidence="2">The sequence shown here is derived from an EMBL/GenBank/DDBJ whole genome shotgun (WGS) entry which is preliminary data.</text>
</comment>
<dbReference type="EMBL" id="BPQJ01000002">
    <property type="protein sequence ID" value="GJD60436.1"/>
    <property type="molecule type" value="Genomic_DNA"/>
</dbReference>
<dbReference type="Gene3D" id="1.10.260.40">
    <property type="entry name" value="lambda repressor-like DNA-binding domains"/>
    <property type="match status" value="1"/>
</dbReference>
<name>A0AA37H6U8_9HYPH</name>
<gene>
    <name evidence="2" type="ORF">MPEAHAMD_0572</name>
</gene>
<proteinExistence type="predicted"/>
<dbReference type="Proteomes" id="UP001055286">
    <property type="component" value="Unassembled WGS sequence"/>
</dbReference>
<reference evidence="2" key="2">
    <citation type="submission" date="2021-08" db="EMBL/GenBank/DDBJ databases">
        <authorList>
            <person name="Tani A."/>
            <person name="Ola A."/>
            <person name="Ogura Y."/>
            <person name="Katsura K."/>
            <person name="Hayashi T."/>
        </authorList>
    </citation>
    <scope>NUCLEOTIDE SEQUENCE</scope>
    <source>
        <strain evidence="2">JCM 32048</strain>
    </source>
</reference>
<sequence length="174" mass="18197">MPAHIALPTPRGHQAAVDQLLVEIHDAIGSFVAHYAGQDRASQDRASQDRACGTGDGTREQAGAARDRTAQGATGLVEEAGITAGMPEIDPGLILRGHHVRAGRALLDWTMSDLADSSGLSLSTVRRLEQDAEGVLTRNRRSAVQALRHAGVCFLPLSNGAVAVAKLTDAVPVP</sequence>
<evidence type="ECO:0000313" key="2">
    <source>
        <dbReference type="EMBL" id="GJD60436.1"/>
    </source>
</evidence>
<evidence type="ECO:0000256" key="1">
    <source>
        <dbReference type="SAM" id="MobiDB-lite"/>
    </source>
</evidence>
<accession>A0AA37H6U8</accession>
<evidence type="ECO:0000313" key="3">
    <source>
        <dbReference type="Proteomes" id="UP001055286"/>
    </source>
</evidence>
<organism evidence="2 3">
    <name type="scientific">Methylobacterium frigidaeris</name>
    <dbReference type="NCBI Taxonomy" id="2038277"/>
    <lineage>
        <taxon>Bacteria</taxon>
        <taxon>Pseudomonadati</taxon>
        <taxon>Pseudomonadota</taxon>
        <taxon>Alphaproteobacteria</taxon>
        <taxon>Hyphomicrobiales</taxon>
        <taxon>Methylobacteriaceae</taxon>
        <taxon>Methylobacterium</taxon>
    </lineage>
</organism>
<dbReference type="RefSeq" id="WP_238189492.1">
    <property type="nucleotide sequence ID" value="NZ_BPQJ01000002.1"/>
</dbReference>